<protein>
    <submittedName>
        <fullName evidence="1">Uncharacterized protein</fullName>
    </submittedName>
</protein>
<dbReference type="AlphaFoldDB" id="A0A834XWV2"/>
<gene>
    <name evidence="1" type="ORF">HCN44_010156</name>
</gene>
<evidence type="ECO:0000313" key="1">
    <source>
        <dbReference type="EMBL" id="KAF7993561.1"/>
    </source>
</evidence>
<dbReference type="Proteomes" id="UP000639338">
    <property type="component" value="Unassembled WGS sequence"/>
</dbReference>
<organism evidence="1 2">
    <name type="scientific">Aphidius gifuensis</name>
    <name type="common">Parasitoid wasp</name>
    <dbReference type="NCBI Taxonomy" id="684658"/>
    <lineage>
        <taxon>Eukaryota</taxon>
        <taxon>Metazoa</taxon>
        <taxon>Ecdysozoa</taxon>
        <taxon>Arthropoda</taxon>
        <taxon>Hexapoda</taxon>
        <taxon>Insecta</taxon>
        <taxon>Pterygota</taxon>
        <taxon>Neoptera</taxon>
        <taxon>Endopterygota</taxon>
        <taxon>Hymenoptera</taxon>
        <taxon>Apocrita</taxon>
        <taxon>Ichneumonoidea</taxon>
        <taxon>Braconidae</taxon>
        <taxon>Aphidiinae</taxon>
        <taxon>Aphidius</taxon>
    </lineage>
</organism>
<sequence>MTYNNDVRKYFEIMDYYKSCSFSLSPFESRFYGYWIVNTTYTDKNDEQQTQLQEFFISPPPPPQKHLNNVDFTNKERLNSEYLFRKMSSFSILMSVENNSISLRPKKVYGEVKRCHILHYACSGPYSKLVIDEIYLSYYQENDDKFIDELNDDVYDELREMFGLKKREIHLNPSDKFIFTKNERNCQLKIFKVKYIDDDCDKWIIKTYYFREAEQPTDILSIAFDEFHIYNIAPYSQPLNKKLNIQQGTYFSFKYRLFTNNLTFECEFFAIDPKTKKIIADVYNISSTKKDNSFLNFVDSKDNNLSSDQYEYVNLKYFGNYYCQQGIMKNSHFVSDMLYFLFNTSTFENKIIGHSLIPPLQSFDCSIDHDFMYFDILAVEGSVFTKGECSKYCFLEFPNGTFKSTQRSLWSSLQSNVFGKKNLTIIDNGDWKVRCSTFDGIFIEILYSITTWGKNKR</sequence>
<name>A0A834XWV2_APHGI</name>
<keyword evidence="2" id="KW-1185">Reference proteome</keyword>
<dbReference type="EMBL" id="JACMRX010000003">
    <property type="protein sequence ID" value="KAF7993561.1"/>
    <property type="molecule type" value="Genomic_DNA"/>
</dbReference>
<reference evidence="1 2" key="1">
    <citation type="submission" date="2020-08" db="EMBL/GenBank/DDBJ databases">
        <title>Aphidius gifuensis genome sequencing and assembly.</title>
        <authorList>
            <person name="Du Z."/>
        </authorList>
    </citation>
    <scope>NUCLEOTIDE SEQUENCE [LARGE SCALE GENOMIC DNA]</scope>
    <source>
        <strain evidence="1">YNYX2018</strain>
        <tissue evidence="1">Adults</tissue>
    </source>
</reference>
<comment type="caution">
    <text evidence="1">The sequence shown here is derived from an EMBL/GenBank/DDBJ whole genome shotgun (WGS) entry which is preliminary data.</text>
</comment>
<accession>A0A834XWV2</accession>
<evidence type="ECO:0000313" key="2">
    <source>
        <dbReference type="Proteomes" id="UP000639338"/>
    </source>
</evidence>
<proteinExistence type="predicted"/>